<proteinExistence type="predicted"/>
<dbReference type="PROSITE" id="PS51186">
    <property type="entry name" value="GNAT"/>
    <property type="match status" value="1"/>
</dbReference>
<gene>
    <name evidence="4" type="ORF">DEU51_11929</name>
</gene>
<dbReference type="PANTHER" id="PTHR43877">
    <property type="entry name" value="AMINOALKYLPHOSPHONATE N-ACETYLTRANSFERASE-RELATED-RELATED"/>
    <property type="match status" value="1"/>
</dbReference>
<name>A0A370S3W2_PSEJE</name>
<accession>A0A370S3W2</accession>
<evidence type="ECO:0000313" key="4">
    <source>
        <dbReference type="EMBL" id="RDL14440.1"/>
    </source>
</evidence>
<evidence type="ECO:0000259" key="3">
    <source>
        <dbReference type="PROSITE" id="PS51186"/>
    </source>
</evidence>
<comment type="caution">
    <text evidence="4">The sequence shown here is derived from an EMBL/GenBank/DDBJ whole genome shotgun (WGS) entry which is preliminary data.</text>
</comment>
<protein>
    <submittedName>
        <fullName evidence="4">Ribosomal protein S18 acetylase RimI-like enzyme</fullName>
    </submittedName>
</protein>
<evidence type="ECO:0000313" key="5">
    <source>
        <dbReference type="Proteomes" id="UP000255365"/>
    </source>
</evidence>
<feature type="domain" description="N-acetyltransferase" evidence="3">
    <location>
        <begin position="8"/>
        <end position="165"/>
    </location>
</feature>
<dbReference type="GO" id="GO:0016747">
    <property type="term" value="F:acyltransferase activity, transferring groups other than amino-acyl groups"/>
    <property type="evidence" value="ECO:0007669"/>
    <property type="project" value="InterPro"/>
</dbReference>
<evidence type="ECO:0000256" key="1">
    <source>
        <dbReference type="ARBA" id="ARBA00022679"/>
    </source>
</evidence>
<dbReference type="InterPro" id="IPR016181">
    <property type="entry name" value="Acyl_CoA_acyltransferase"/>
</dbReference>
<dbReference type="CDD" id="cd04301">
    <property type="entry name" value="NAT_SF"/>
    <property type="match status" value="1"/>
</dbReference>
<dbReference type="SUPFAM" id="SSF55729">
    <property type="entry name" value="Acyl-CoA N-acyltransferases (Nat)"/>
    <property type="match status" value="1"/>
</dbReference>
<keyword evidence="4" id="KW-0687">Ribonucleoprotein</keyword>
<dbReference type="GO" id="GO:0005840">
    <property type="term" value="C:ribosome"/>
    <property type="evidence" value="ECO:0007669"/>
    <property type="project" value="UniProtKB-KW"/>
</dbReference>
<dbReference type="PANTHER" id="PTHR43877:SF2">
    <property type="entry name" value="AMINOALKYLPHOSPHONATE N-ACETYLTRANSFERASE-RELATED"/>
    <property type="match status" value="1"/>
</dbReference>
<organism evidence="4 5">
    <name type="scientific">Pseudomonas jessenii</name>
    <dbReference type="NCBI Taxonomy" id="77298"/>
    <lineage>
        <taxon>Bacteria</taxon>
        <taxon>Pseudomonadati</taxon>
        <taxon>Pseudomonadota</taxon>
        <taxon>Gammaproteobacteria</taxon>
        <taxon>Pseudomonadales</taxon>
        <taxon>Pseudomonadaceae</taxon>
        <taxon>Pseudomonas</taxon>
    </lineage>
</organism>
<reference evidence="4 5" key="1">
    <citation type="submission" date="2018-07" db="EMBL/GenBank/DDBJ databases">
        <title>Genome sequencing of rice bacterial endophytes.</title>
        <authorList>
            <person name="Venturi V."/>
        </authorList>
    </citation>
    <scope>NUCLEOTIDE SEQUENCE [LARGE SCALE GENOMIC DNA]</scope>
    <source>
        <strain evidence="4 5">E2333</strain>
    </source>
</reference>
<sequence>MSTFNIEAVARSEMAEVIDFVMQARAELFPKLSATGIPPDLANFEETYISGAGRFLLARHEGRIVATIGYLPYDDRFEHLDYQQLEVVEVVRLFVVPEFRRSGLASELYQELKSSAERAGVHVIYLHTHPFLPGAINFWLKRGFEVIAVDADPVWQTTHMDCRIQN</sequence>
<dbReference type="InterPro" id="IPR000182">
    <property type="entry name" value="GNAT_dom"/>
</dbReference>
<dbReference type="EMBL" id="QRAV01000019">
    <property type="protein sequence ID" value="RDL14440.1"/>
    <property type="molecule type" value="Genomic_DNA"/>
</dbReference>
<dbReference type="Gene3D" id="3.40.630.30">
    <property type="match status" value="1"/>
</dbReference>
<keyword evidence="4" id="KW-0689">Ribosomal protein</keyword>
<evidence type="ECO:0000256" key="2">
    <source>
        <dbReference type="ARBA" id="ARBA00023315"/>
    </source>
</evidence>
<dbReference type="AlphaFoldDB" id="A0A370S3W2"/>
<keyword evidence="2" id="KW-0012">Acyltransferase</keyword>
<keyword evidence="1" id="KW-0808">Transferase</keyword>
<dbReference type="Proteomes" id="UP000255365">
    <property type="component" value="Unassembled WGS sequence"/>
</dbReference>
<dbReference type="Pfam" id="PF00583">
    <property type="entry name" value="Acetyltransf_1"/>
    <property type="match status" value="1"/>
</dbReference>
<dbReference type="InterPro" id="IPR050832">
    <property type="entry name" value="Bact_Acetyltransf"/>
</dbReference>